<dbReference type="AlphaFoldDB" id="A0A8J6PEC8"/>
<keyword evidence="2" id="KW-1185">Reference proteome</keyword>
<evidence type="ECO:0000313" key="2">
    <source>
        <dbReference type="Proteomes" id="UP000652681"/>
    </source>
</evidence>
<organism evidence="1 2">
    <name type="scientific">Taishania pollutisoli</name>
    <dbReference type="NCBI Taxonomy" id="2766479"/>
    <lineage>
        <taxon>Bacteria</taxon>
        <taxon>Pseudomonadati</taxon>
        <taxon>Bacteroidota</taxon>
        <taxon>Flavobacteriia</taxon>
        <taxon>Flavobacteriales</taxon>
        <taxon>Crocinitomicaceae</taxon>
        <taxon>Taishania</taxon>
    </lineage>
</organism>
<reference evidence="1" key="1">
    <citation type="submission" date="2020-09" db="EMBL/GenBank/DDBJ databases">
        <title>Taishania pollutisoli gen. nov., sp. nov., Isolated from Tetrabromobisphenol A-Contaminated Soil.</title>
        <authorList>
            <person name="Chen Q."/>
        </authorList>
    </citation>
    <scope>NUCLEOTIDE SEQUENCE</scope>
    <source>
        <strain evidence="1">CZZ-1</strain>
    </source>
</reference>
<comment type="caution">
    <text evidence="1">The sequence shown here is derived from an EMBL/GenBank/DDBJ whole genome shotgun (WGS) entry which is preliminary data.</text>
</comment>
<name>A0A8J6PEC8_9FLAO</name>
<dbReference type="RefSeq" id="WP_216713951.1">
    <property type="nucleotide sequence ID" value="NZ_JACVEL010000004.1"/>
</dbReference>
<proteinExistence type="predicted"/>
<sequence length="347" mass="40220">MKRFIITAVLFPLFGLTQVEDTTCIYARWIGLRPGNINSAIFCLDPNLPIEKDFIFYVKKIVDAGKINIYSEKQLEDGSFEWSYIDYQEAVLKAKTDTQNKNNWFPYFSMLGADQDNPIVDEFGDPIIETDATGGLHFVYPEREVYPLKTSDIHQIVIKEIKNSNKQTDEPDFIPSDIGFFMSEQEGARPREVFWINIEELKNNITAEEYYPWLSSINNLNYKGTLLRQVTCEYMNTNYSESEHPIVLQVSDSCTCSITIDMIRTHANYVLKIPGNCEKGINVYFDMGGTQTSINITELMNDSEKSYERFSIANKGDLKYATFYYTGPFQVHYRACHIYKEFRINIR</sequence>
<protein>
    <submittedName>
        <fullName evidence="1">Uncharacterized protein</fullName>
    </submittedName>
</protein>
<dbReference type="EMBL" id="JACVEL010000004">
    <property type="protein sequence ID" value="MBC9812365.1"/>
    <property type="molecule type" value="Genomic_DNA"/>
</dbReference>
<accession>A0A8J6PEC8</accession>
<dbReference type="Proteomes" id="UP000652681">
    <property type="component" value="Unassembled WGS sequence"/>
</dbReference>
<evidence type="ECO:0000313" key="1">
    <source>
        <dbReference type="EMBL" id="MBC9812365.1"/>
    </source>
</evidence>
<gene>
    <name evidence="1" type="ORF">H9Y05_07740</name>
</gene>